<dbReference type="InterPro" id="IPR000868">
    <property type="entry name" value="Isochorismatase-like_dom"/>
</dbReference>
<dbReference type="STRING" id="1285242.A6A04_14145"/>
<dbReference type="InterPro" id="IPR050993">
    <property type="entry name" value="Isochorismatase_domain"/>
</dbReference>
<dbReference type="AlphaFoldDB" id="A0A178MTZ7"/>
<accession>A0A178MTZ7</accession>
<dbReference type="GO" id="GO:0016787">
    <property type="term" value="F:hydrolase activity"/>
    <property type="evidence" value="ECO:0007669"/>
    <property type="project" value="UniProtKB-KW"/>
</dbReference>
<protein>
    <submittedName>
        <fullName evidence="2">Hydrolase</fullName>
    </submittedName>
</protein>
<dbReference type="Gene3D" id="3.40.50.850">
    <property type="entry name" value="Isochorismatase-like"/>
    <property type="match status" value="1"/>
</dbReference>
<name>A0A178MTZ7_9PROT</name>
<proteinExistence type="predicted"/>
<dbReference type="Pfam" id="PF00857">
    <property type="entry name" value="Isochorismatase"/>
    <property type="match status" value="1"/>
</dbReference>
<comment type="caution">
    <text evidence="2">The sequence shown here is derived from an EMBL/GenBank/DDBJ whole genome shotgun (WGS) entry which is preliminary data.</text>
</comment>
<evidence type="ECO:0000313" key="3">
    <source>
        <dbReference type="Proteomes" id="UP000078428"/>
    </source>
</evidence>
<dbReference type="RefSeq" id="WP_068490191.1">
    <property type="nucleotide sequence ID" value="NZ_LWQT01000039.1"/>
</dbReference>
<dbReference type="EMBL" id="LWQT01000039">
    <property type="protein sequence ID" value="OAN53738.1"/>
    <property type="molecule type" value="Genomic_DNA"/>
</dbReference>
<feature type="domain" description="Isochorismatase-like" evidence="1">
    <location>
        <begin position="8"/>
        <end position="157"/>
    </location>
</feature>
<dbReference type="OrthoDB" id="9796958at2"/>
<dbReference type="InterPro" id="IPR036380">
    <property type="entry name" value="Isochorismatase-like_sf"/>
</dbReference>
<dbReference type="PANTHER" id="PTHR14119">
    <property type="entry name" value="HYDROLASE"/>
    <property type="match status" value="1"/>
</dbReference>
<gene>
    <name evidence="2" type="ORF">A6A04_14145</name>
</gene>
<keyword evidence="2" id="KW-0378">Hydrolase</keyword>
<keyword evidence="3" id="KW-1185">Reference proteome</keyword>
<dbReference type="CDD" id="cd01012">
    <property type="entry name" value="YcaC_related"/>
    <property type="match status" value="1"/>
</dbReference>
<dbReference type="Proteomes" id="UP000078428">
    <property type="component" value="Unassembled WGS sequence"/>
</dbReference>
<dbReference type="PANTHER" id="PTHR14119:SF3">
    <property type="entry name" value="ISOCHORISMATASE DOMAIN-CONTAINING PROTEIN 2"/>
    <property type="match status" value="1"/>
</dbReference>
<reference evidence="2 3" key="1">
    <citation type="submission" date="2016-04" db="EMBL/GenBank/DDBJ databases">
        <title>Draft genome sequence of freshwater magnetotactic bacteria Magnetospirillum marisnigri SP-1 and Magnetospirillum moscoviense BB-1.</title>
        <authorList>
            <person name="Koziaeva V."/>
            <person name="Dziuba M.V."/>
            <person name="Ivanov T.M."/>
            <person name="Kuznetsov B."/>
            <person name="Grouzdev D.S."/>
        </authorList>
    </citation>
    <scope>NUCLEOTIDE SEQUENCE [LARGE SCALE GENOMIC DNA]</scope>
    <source>
        <strain evidence="2 3">SP-1</strain>
    </source>
</reference>
<dbReference type="SUPFAM" id="SSF52499">
    <property type="entry name" value="Isochorismatase-like hydrolases"/>
    <property type="match status" value="1"/>
</dbReference>
<organism evidence="2 3">
    <name type="scientific">Paramagnetospirillum marisnigri</name>
    <dbReference type="NCBI Taxonomy" id="1285242"/>
    <lineage>
        <taxon>Bacteria</taxon>
        <taxon>Pseudomonadati</taxon>
        <taxon>Pseudomonadota</taxon>
        <taxon>Alphaproteobacteria</taxon>
        <taxon>Rhodospirillales</taxon>
        <taxon>Magnetospirillaceae</taxon>
        <taxon>Paramagnetospirillum</taxon>
    </lineage>
</organism>
<evidence type="ECO:0000313" key="2">
    <source>
        <dbReference type="EMBL" id="OAN53738.1"/>
    </source>
</evidence>
<sequence length="180" mass="19234">MLIEASRSLLLVVDVQTGLAPVMSEPRRVYRGCSLLLRAAARLEIPVIVSEQYPKGLGRTVGELLDIAPEGAVMEKLHFSCAHDDAIRARVLSSGRGQVVIAGIESHVCVLQSALGFKALGHDVVVVGDACASRTEASFSAAMARLADNGVEIATVEMAIFEWLHRAGTPEFKELSALIK</sequence>
<evidence type="ECO:0000259" key="1">
    <source>
        <dbReference type="Pfam" id="PF00857"/>
    </source>
</evidence>